<feature type="region of interest" description="Disordered" evidence="1">
    <location>
        <begin position="456"/>
        <end position="517"/>
    </location>
</feature>
<comment type="caution">
    <text evidence="2">The sequence shown here is derived from an EMBL/GenBank/DDBJ whole genome shotgun (WGS) entry which is preliminary data.</text>
</comment>
<dbReference type="Proteomes" id="UP000828390">
    <property type="component" value="Unassembled WGS sequence"/>
</dbReference>
<dbReference type="EMBL" id="JAIWYP010000016">
    <property type="protein sequence ID" value="KAH3698479.1"/>
    <property type="molecule type" value="Genomic_DNA"/>
</dbReference>
<dbReference type="AlphaFoldDB" id="A0A9D3YI17"/>
<keyword evidence="3" id="KW-1185">Reference proteome</keyword>
<gene>
    <name evidence="2" type="ORF">DPMN_086000</name>
</gene>
<accession>A0A9D3YI17</accession>
<evidence type="ECO:0000313" key="2">
    <source>
        <dbReference type="EMBL" id="KAH3698479.1"/>
    </source>
</evidence>
<sequence>MVKNCGIRVFEIKMATHFPLKTGAITLTAIKNGNHTFPVLVRTLPSDYEVPTEEDLPDDDDVLLDKLGNFNLARVRVLPFTDEDASRKYKGERLVTTQKKLKGQEVWISAEYRGTLKILKSSQRPRRFISITQVLENCPRFVKVGGDMDSCLKGLSPGSGKLVPENSILELHGVIENENTPYKYLKCSAGDCVFYFRDDQVANMVEVDDPTSYSLLGLKQKSIPLPLQIMFDSMPWNDISLKDDEKKYDAYALFHGPLELLQFVCTAQIIAWTKVENDDPSTRHLAIIPKSIHDTLKVSVYEPTSEKDKNEYLDENFTDYEQNTWIREHSFVIPTKRDKQFYMTWLKRPSLYMSIPEYDLPTEDLTGYSTASPPIAKPSTDGAFAKGVGQAPEVYPKLPLSVKKKDTNWKHKLEEKAKLGFDKLHKEMLNVWGKKIKETANEILDSGGKQLHRLFKSKSQGSNETETEKEYSAQANLKPPSSPPIIPPKPSQRLKHSQFMKDRPLPPPPSEPLAPLYKTENKKSPLFKIYESRKTQYGVMESAGGWQLNKDFYSFTAFDVHECMKFCFPDNPQVADTCLTEKLDGEFFKTCDLEKFGKDVGLTGIHSIKFTQIVKQGWRPKF</sequence>
<organism evidence="2 3">
    <name type="scientific">Dreissena polymorpha</name>
    <name type="common">Zebra mussel</name>
    <name type="synonym">Mytilus polymorpha</name>
    <dbReference type="NCBI Taxonomy" id="45954"/>
    <lineage>
        <taxon>Eukaryota</taxon>
        <taxon>Metazoa</taxon>
        <taxon>Spiralia</taxon>
        <taxon>Lophotrochozoa</taxon>
        <taxon>Mollusca</taxon>
        <taxon>Bivalvia</taxon>
        <taxon>Autobranchia</taxon>
        <taxon>Heteroconchia</taxon>
        <taxon>Euheterodonta</taxon>
        <taxon>Imparidentia</taxon>
        <taxon>Neoheterodontei</taxon>
        <taxon>Myida</taxon>
        <taxon>Dreissenoidea</taxon>
        <taxon>Dreissenidae</taxon>
        <taxon>Dreissena</taxon>
    </lineage>
</organism>
<evidence type="ECO:0000256" key="1">
    <source>
        <dbReference type="SAM" id="MobiDB-lite"/>
    </source>
</evidence>
<evidence type="ECO:0000313" key="3">
    <source>
        <dbReference type="Proteomes" id="UP000828390"/>
    </source>
</evidence>
<reference evidence="2" key="2">
    <citation type="submission" date="2020-11" db="EMBL/GenBank/DDBJ databases">
        <authorList>
            <person name="McCartney M.A."/>
            <person name="Auch B."/>
            <person name="Kono T."/>
            <person name="Mallez S."/>
            <person name="Becker A."/>
            <person name="Gohl D.M."/>
            <person name="Silverstein K.A.T."/>
            <person name="Koren S."/>
            <person name="Bechman K.B."/>
            <person name="Herman A."/>
            <person name="Abrahante J.E."/>
            <person name="Garbe J."/>
        </authorList>
    </citation>
    <scope>NUCLEOTIDE SEQUENCE</scope>
    <source>
        <strain evidence="2">Duluth1</strain>
        <tissue evidence="2">Whole animal</tissue>
    </source>
</reference>
<proteinExistence type="predicted"/>
<name>A0A9D3YI17_DREPO</name>
<reference evidence="2" key="1">
    <citation type="journal article" date="2019" name="bioRxiv">
        <title>The Genome of the Zebra Mussel, Dreissena polymorpha: A Resource for Invasive Species Research.</title>
        <authorList>
            <person name="McCartney M.A."/>
            <person name="Auch B."/>
            <person name="Kono T."/>
            <person name="Mallez S."/>
            <person name="Zhang Y."/>
            <person name="Obille A."/>
            <person name="Becker A."/>
            <person name="Abrahante J.E."/>
            <person name="Garbe J."/>
            <person name="Badalamenti J.P."/>
            <person name="Herman A."/>
            <person name="Mangelson H."/>
            <person name="Liachko I."/>
            <person name="Sullivan S."/>
            <person name="Sone E.D."/>
            <person name="Koren S."/>
            <person name="Silverstein K.A.T."/>
            <person name="Beckman K.B."/>
            <person name="Gohl D.M."/>
        </authorList>
    </citation>
    <scope>NUCLEOTIDE SEQUENCE</scope>
    <source>
        <strain evidence="2">Duluth1</strain>
        <tissue evidence="2">Whole animal</tissue>
    </source>
</reference>
<feature type="compositionally biased region" description="Pro residues" evidence="1">
    <location>
        <begin position="480"/>
        <end position="490"/>
    </location>
</feature>
<protein>
    <submittedName>
        <fullName evidence="2">Uncharacterized protein</fullName>
    </submittedName>
</protein>